<evidence type="ECO:0000256" key="13">
    <source>
        <dbReference type="ARBA" id="ARBA00045624"/>
    </source>
</evidence>
<evidence type="ECO:0000256" key="4">
    <source>
        <dbReference type="ARBA" id="ARBA00022553"/>
    </source>
</evidence>
<evidence type="ECO:0000256" key="6">
    <source>
        <dbReference type="ARBA" id="ARBA00022989"/>
    </source>
</evidence>
<dbReference type="GO" id="GO:0007268">
    <property type="term" value="P:chemical synaptic transmission"/>
    <property type="evidence" value="ECO:0007669"/>
    <property type="project" value="TreeGrafter"/>
</dbReference>
<dbReference type="SMART" id="SM01381">
    <property type="entry name" value="7TM_GPCR_Srsx"/>
    <property type="match status" value="1"/>
</dbReference>
<dbReference type="GO" id="GO:0030425">
    <property type="term" value="C:dendrite"/>
    <property type="evidence" value="ECO:0007669"/>
    <property type="project" value="TreeGrafter"/>
</dbReference>
<comment type="similarity">
    <text evidence="14">Belongs to the G-protein coupled receptor 1 family.</text>
</comment>
<evidence type="ECO:0000256" key="11">
    <source>
        <dbReference type="ARBA" id="ARBA00023180"/>
    </source>
</evidence>
<keyword evidence="7 14" id="KW-0297">G-protein coupled receptor</keyword>
<dbReference type="PRINTS" id="PR00530">
    <property type="entry name" value="HISTAMINEH1R"/>
</dbReference>
<dbReference type="GO" id="GO:0004969">
    <property type="term" value="F:histamine receptor activity"/>
    <property type="evidence" value="ECO:0007669"/>
    <property type="project" value="InterPro"/>
</dbReference>
<comment type="function">
    <text evidence="13">G-protein-coupled receptor for histamine, a biogenic amine that functions as an immune modulator and a neurotransmitter. Through the H1 receptor, histamine mediates the contraction of smooth muscles and increases capillary permeability due to contraction of terminal venules. Also mediates neurotransmission in the central nervous system and thereby regulates circadian rhythms, emotional and locomotor activities as well as cognitive functions.</text>
</comment>
<name>A0A3M7Q4J9_BRAPC</name>
<dbReference type="InterPro" id="IPR000276">
    <property type="entry name" value="GPCR_Rhodpsn"/>
</dbReference>
<reference evidence="17 18" key="1">
    <citation type="journal article" date="2018" name="Sci. Rep.">
        <title>Genomic signatures of local adaptation to the degree of environmental predictability in rotifers.</title>
        <authorList>
            <person name="Franch-Gras L."/>
            <person name="Hahn C."/>
            <person name="Garcia-Roger E.M."/>
            <person name="Carmona M.J."/>
            <person name="Serra M."/>
            <person name="Gomez A."/>
        </authorList>
    </citation>
    <scope>NUCLEOTIDE SEQUENCE [LARGE SCALE GENOMIC DNA]</scope>
    <source>
        <strain evidence="17">HYR1</strain>
    </source>
</reference>
<dbReference type="PROSITE" id="PS50262">
    <property type="entry name" value="G_PROTEIN_RECEP_F1_2"/>
    <property type="match status" value="1"/>
</dbReference>
<dbReference type="Pfam" id="PF00001">
    <property type="entry name" value="7tm_1"/>
    <property type="match status" value="1"/>
</dbReference>
<feature type="non-terminal residue" evidence="17">
    <location>
        <position position="505"/>
    </location>
</feature>
<feature type="transmembrane region" description="Helical" evidence="15">
    <location>
        <begin position="107"/>
        <end position="128"/>
    </location>
</feature>
<dbReference type="Gene3D" id="1.20.1070.10">
    <property type="entry name" value="Rhodopsin 7-helix transmembrane proteins"/>
    <property type="match status" value="2"/>
</dbReference>
<evidence type="ECO:0000256" key="12">
    <source>
        <dbReference type="ARBA" id="ARBA00023224"/>
    </source>
</evidence>
<feature type="transmembrane region" description="Helical" evidence="15">
    <location>
        <begin position="33"/>
        <end position="59"/>
    </location>
</feature>
<dbReference type="GO" id="GO:0007187">
    <property type="term" value="P:G protein-coupled receptor signaling pathway, coupled to cyclic nucleotide second messenger"/>
    <property type="evidence" value="ECO:0007669"/>
    <property type="project" value="TreeGrafter"/>
</dbReference>
<evidence type="ECO:0000256" key="9">
    <source>
        <dbReference type="ARBA" id="ARBA00023157"/>
    </source>
</evidence>
<dbReference type="AlphaFoldDB" id="A0A3M7Q4J9"/>
<dbReference type="PROSITE" id="PS00237">
    <property type="entry name" value="G_PROTEIN_RECEP_F1_1"/>
    <property type="match status" value="1"/>
</dbReference>
<evidence type="ECO:0000313" key="18">
    <source>
        <dbReference type="Proteomes" id="UP000276133"/>
    </source>
</evidence>
<evidence type="ECO:0000256" key="14">
    <source>
        <dbReference type="RuleBase" id="RU000688"/>
    </source>
</evidence>
<dbReference type="GO" id="GO:0043114">
    <property type="term" value="P:regulation of vascular permeability"/>
    <property type="evidence" value="ECO:0007669"/>
    <property type="project" value="InterPro"/>
</dbReference>
<dbReference type="GO" id="GO:0004993">
    <property type="term" value="F:G protein-coupled serotonin receptor activity"/>
    <property type="evidence" value="ECO:0007669"/>
    <property type="project" value="TreeGrafter"/>
</dbReference>
<evidence type="ECO:0000256" key="3">
    <source>
        <dbReference type="ARBA" id="ARBA00022475"/>
    </source>
</evidence>
<dbReference type="GO" id="GO:0045907">
    <property type="term" value="P:positive regulation of vasoconstriction"/>
    <property type="evidence" value="ECO:0007669"/>
    <property type="project" value="InterPro"/>
</dbReference>
<dbReference type="PRINTS" id="PR00237">
    <property type="entry name" value="GPCRRHODOPSN"/>
</dbReference>
<evidence type="ECO:0000256" key="5">
    <source>
        <dbReference type="ARBA" id="ARBA00022692"/>
    </source>
</evidence>
<keyword evidence="8 15" id="KW-0472">Membrane</keyword>
<dbReference type="PANTHER" id="PTHR24247:SF223">
    <property type="entry name" value="HISTAMINE H1 RECEPTOR"/>
    <property type="match status" value="1"/>
</dbReference>
<evidence type="ECO:0000256" key="7">
    <source>
        <dbReference type="ARBA" id="ARBA00023040"/>
    </source>
</evidence>
<dbReference type="GO" id="GO:0045202">
    <property type="term" value="C:synapse"/>
    <property type="evidence" value="ECO:0007669"/>
    <property type="project" value="GOC"/>
</dbReference>
<keyword evidence="11" id="KW-0325">Glycoprotein</keyword>
<keyword evidence="3" id="KW-1003">Cell membrane</keyword>
<evidence type="ECO:0000256" key="8">
    <source>
        <dbReference type="ARBA" id="ARBA00023136"/>
    </source>
</evidence>
<gene>
    <name evidence="17" type="ORF">BpHYR1_038085</name>
</gene>
<accession>A0A3M7Q4J9</accession>
<proteinExistence type="inferred from homology"/>
<dbReference type="STRING" id="10195.A0A3M7Q4J9"/>
<dbReference type="OrthoDB" id="10071887at2759"/>
<protein>
    <recommendedName>
        <fullName evidence="2">Histamine H1 receptor</fullName>
    </recommendedName>
</protein>
<dbReference type="InterPro" id="IPR017452">
    <property type="entry name" value="GPCR_Rhodpsn_7TM"/>
</dbReference>
<keyword evidence="12 14" id="KW-0807">Transducer</keyword>
<comment type="subcellular location">
    <subcellularLocation>
        <location evidence="1">Cell membrane</location>
        <topology evidence="1">Multi-pass membrane protein</topology>
    </subcellularLocation>
</comment>
<dbReference type="GO" id="GO:0030594">
    <property type="term" value="F:neurotransmitter receptor activity"/>
    <property type="evidence" value="ECO:0007669"/>
    <property type="project" value="TreeGrafter"/>
</dbReference>
<dbReference type="InterPro" id="IPR000921">
    <property type="entry name" value="Histamine_H1_rcpt"/>
</dbReference>
<keyword evidence="18" id="KW-1185">Reference proteome</keyword>
<feature type="transmembrane region" description="Helical" evidence="15">
    <location>
        <begin position="209"/>
        <end position="228"/>
    </location>
</feature>
<keyword evidence="6 15" id="KW-1133">Transmembrane helix</keyword>
<dbReference type="PANTHER" id="PTHR24247">
    <property type="entry name" value="5-HYDROXYTRYPTAMINE RECEPTOR"/>
    <property type="match status" value="1"/>
</dbReference>
<dbReference type="Proteomes" id="UP000276133">
    <property type="component" value="Unassembled WGS sequence"/>
</dbReference>
<dbReference type="GO" id="GO:0005886">
    <property type="term" value="C:plasma membrane"/>
    <property type="evidence" value="ECO:0007669"/>
    <property type="project" value="UniProtKB-SubCell"/>
</dbReference>
<sequence length="505" mass="58067">MIILNNTVIDSNISSSKSEFFTLFNLISVNYKIPLGCLISIISFIAIFGNLLVIAAIVVDKSLRTVSNIFILSLSISDLMIGLFVMPLSGTIIIFDKWLWGPHICRSWLSIDYIASTASIFNLFTLSVERYLSITYPLKFMTYQSKSKAKIAVLIVWLTSSLWIIPINLWSHFFKDKQRISIENNIVQRCTTDFETDKIFKIVTTIFNFYVPCIGMIAIYSKIFITIIKRSRSEIGIFCFSPYNKCSINESGIKKATSKSSVSSNNFDSCTQMRNKKISVLSEYHVNRKRVTFKKKQSVPSSSSNSESFQSKKNFYIQSINKNCGDKLAHLNKNSNKSRKNFNFFSFINCRGECKSGVDGKDLRHAIRRNALIEKYPTMYESNHSFEIDQIKQNKGIFSILDKFVQRKRHDKYDVYSARLKQQIKAAKQLGILILAFLITWMPYFITFIVVAFCSDCISDNLSAITLWLGYLNSAINPILYPQCNSSFKHAFRRMLRISPKRRKN</sequence>
<keyword evidence="9" id="KW-1015">Disulfide bond</keyword>
<evidence type="ECO:0000313" key="17">
    <source>
        <dbReference type="EMBL" id="RNA05878.1"/>
    </source>
</evidence>
<dbReference type="SUPFAM" id="SSF81321">
    <property type="entry name" value="Family A G protein-coupled receptor-like"/>
    <property type="match status" value="1"/>
</dbReference>
<feature type="domain" description="G-protein coupled receptors family 1 profile" evidence="16">
    <location>
        <begin position="49"/>
        <end position="481"/>
    </location>
</feature>
<evidence type="ECO:0000256" key="15">
    <source>
        <dbReference type="SAM" id="Phobius"/>
    </source>
</evidence>
<keyword evidence="10 14" id="KW-0675">Receptor</keyword>
<evidence type="ECO:0000259" key="16">
    <source>
        <dbReference type="PROSITE" id="PS50262"/>
    </source>
</evidence>
<keyword evidence="5 14" id="KW-0812">Transmembrane</keyword>
<evidence type="ECO:0000256" key="10">
    <source>
        <dbReference type="ARBA" id="ARBA00023170"/>
    </source>
</evidence>
<feature type="transmembrane region" description="Helical" evidence="15">
    <location>
        <begin position="430"/>
        <end position="453"/>
    </location>
</feature>
<dbReference type="EMBL" id="REGN01007563">
    <property type="protein sequence ID" value="RNA05878.1"/>
    <property type="molecule type" value="Genomic_DNA"/>
</dbReference>
<comment type="caution">
    <text evidence="17">The sequence shown here is derived from an EMBL/GenBank/DDBJ whole genome shotgun (WGS) entry which is preliminary data.</text>
</comment>
<evidence type="ECO:0000256" key="2">
    <source>
        <dbReference type="ARBA" id="ARBA00015317"/>
    </source>
</evidence>
<feature type="transmembrane region" description="Helical" evidence="15">
    <location>
        <begin position="71"/>
        <end position="95"/>
    </location>
</feature>
<evidence type="ECO:0000256" key="1">
    <source>
        <dbReference type="ARBA" id="ARBA00004651"/>
    </source>
</evidence>
<feature type="transmembrane region" description="Helical" evidence="15">
    <location>
        <begin position="149"/>
        <end position="169"/>
    </location>
</feature>
<keyword evidence="4" id="KW-0597">Phosphoprotein</keyword>
<organism evidence="17 18">
    <name type="scientific">Brachionus plicatilis</name>
    <name type="common">Marine rotifer</name>
    <name type="synonym">Brachionus muelleri</name>
    <dbReference type="NCBI Taxonomy" id="10195"/>
    <lineage>
        <taxon>Eukaryota</taxon>
        <taxon>Metazoa</taxon>
        <taxon>Spiralia</taxon>
        <taxon>Gnathifera</taxon>
        <taxon>Rotifera</taxon>
        <taxon>Eurotatoria</taxon>
        <taxon>Monogononta</taxon>
        <taxon>Pseudotrocha</taxon>
        <taxon>Ploima</taxon>
        <taxon>Brachionidae</taxon>
        <taxon>Brachionus</taxon>
    </lineage>
</organism>